<protein>
    <submittedName>
        <fullName evidence="1">(African queen) hypothetical protein</fullName>
    </submittedName>
</protein>
<sequence>MAPNVGPIEKDSVLHWRPTWCLLKRPLYYTGARTSGLLKDYHDELMSSREQFFDTSEEHNTTRQSLGYVVTKYGRVTTTKKTNPLTDQLNK</sequence>
<organism evidence="1 2">
    <name type="scientific">Danaus chrysippus</name>
    <name type="common">African queen</name>
    <dbReference type="NCBI Taxonomy" id="151541"/>
    <lineage>
        <taxon>Eukaryota</taxon>
        <taxon>Metazoa</taxon>
        <taxon>Ecdysozoa</taxon>
        <taxon>Arthropoda</taxon>
        <taxon>Hexapoda</taxon>
        <taxon>Insecta</taxon>
        <taxon>Pterygota</taxon>
        <taxon>Neoptera</taxon>
        <taxon>Endopterygota</taxon>
        <taxon>Lepidoptera</taxon>
        <taxon>Glossata</taxon>
        <taxon>Ditrysia</taxon>
        <taxon>Papilionoidea</taxon>
        <taxon>Nymphalidae</taxon>
        <taxon>Danainae</taxon>
        <taxon>Danaini</taxon>
        <taxon>Danaina</taxon>
        <taxon>Danaus</taxon>
        <taxon>Anosia</taxon>
    </lineage>
</organism>
<comment type="caution">
    <text evidence="1">The sequence shown here is derived from an EMBL/GenBank/DDBJ whole genome shotgun (WGS) entry which is preliminary data.</text>
</comment>
<keyword evidence="2" id="KW-1185">Reference proteome</keyword>
<evidence type="ECO:0000313" key="2">
    <source>
        <dbReference type="Proteomes" id="UP000789524"/>
    </source>
</evidence>
<dbReference type="EMBL" id="CAKASE010000043">
    <property type="protein sequence ID" value="CAG9558867.1"/>
    <property type="molecule type" value="Genomic_DNA"/>
</dbReference>
<gene>
    <name evidence="1" type="ORF">DCHRY22_LOCUS839</name>
</gene>
<proteinExistence type="predicted"/>
<reference evidence="1" key="1">
    <citation type="submission" date="2021-09" db="EMBL/GenBank/DDBJ databases">
        <authorList>
            <person name="Martin H S."/>
        </authorList>
    </citation>
    <scope>NUCLEOTIDE SEQUENCE</scope>
</reference>
<dbReference type="AlphaFoldDB" id="A0A8J2MIF8"/>
<dbReference type="Proteomes" id="UP000789524">
    <property type="component" value="Unassembled WGS sequence"/>
</dbReference>
<evidence type="ECO:0000313" key="1">
    <source>
        <dbReference type="EMBL" id="CAG9558867.1"/>
    </source>
</evidence>
<accession>A0A8J2MIF8</accession>
<name>A0A8J2MIF8_9NEOP</name>